<dbReference type="InterPro" id="IPR002539">
    <property type="entry name" value="MaoC-like_dom"/>
</dbReference>
<dbReference type="KEGG" id="sufl:FIL70_14530"/>
<gene>
    <name evidence="2" type="ORF">FIL70_14530</name>
</gene>
<dbReference type="PANTHER" id="PTHR43664">
    <property type="entry name" value="MONOAMINE OXIDASE-RELATED"/>
    <property type="match status" value="1"/>
</dbReference>
<evidence type="ECO:0000313" key="2">
    <source>
        <dbReference type="EMBL" id="QDC38259.1"/>
    </source>
</evidence>
<dbReference type="Proteomes" id="UP000311469">
    <property type="component" value="Chromosome cSF1"/>
</dbReference>
<proteinExistence type="predicted"/>
<feature type="domain" description="MaoC-like" evidence="1">
    <location>
        <begin position="32"/>
        <end position="137"/>
    </location>
</feature>
<dbReference type="Pfam" id="PF01575">
    <property type="entry name" value="MaoC_dehydratas"/>
    <property type="match status" value="1"/>
</dbReference>
<dbReference type="PANTHER" id="PTHR43664:SF1">
    <property type="entry name" value="BETA-METHYLMALYL-COA DEHYDRATASE"/>
    <property type="match status" value="1"/>
</dbReference>
<protein>
    <submittedName>
        <fullName evidence="2">Acyl dehydratase</fullName>
    </submittedName>
</protein>
<evidence type="ECO:0000313" key="3">
    <source>
        <dbReference type="Proteomes" id="UP000311469"/>
    </source>
</evidence>
<dbReference type="EMBL" id="CP041016">
    <property type="protein sequence ID" value="QDC38259.1"/>
    <property type="molecule type" value="Genomic_DNA"/>
</dbReference>
<accession>A0A5B8CGE7</accession>
<organism evidence="2 3">
    <name type="scientific">Sphingobium fuliginis ATCC 27551</name>
    <dbReference type="NCBI Taxonomy" id="1208342"/>
    <lineage>
        <taxon>Bacteria</taxon>
        <taxon>Pseudomonadati</taxon>
        <taxon>Pseudomonadota</taxon>
        <taxon>Alphaproteobacteria</taxon>
        <taxon>Sphingomonadales</taxon>
        <taxon>Sphingomonadaceae</taxon>
        <taxon>Sphingobium</taxon>
    </lineage>
</organism>
<dbReference type="AlphaFoldDB" id="A0A5B8CGE7"/>
<name>A0A5B8CGE7_SPHSA</name>
<evidence type="ECO:0000259" key="1">
    <source>
        <dbReference type="Pfam" id="PF01575"/>
    </source>
</evidence>
<dbReference type="InterPro" id="IPR029069">
    <property type="entry name" value="HotDog_dom_sf"/>
</dbReference>
<sequence length="164" mass="18419">MPRIQCMPVDAIPPSSGYFFDELFVGQRFMSHRVTVTEEAIIRFALEWDPHDFHLDRERAKSSIFGELVGSGLQTLLLTSRLLYDSSIFRGTALAGLGMDNLKFLKPLLPGDTIGACSEIILKSEGKRQDGGEVSLRIDTVNHRDEVIMTHVRHMLVSRSMQSV</sequence>
<dbReference type="InterPro" id="IPR052342">
    <property type="entry name" value="MCH/BMMD"/>
</dbReference>
<dbReference type="Gene3D" id="3.10.129.10">
    <property type="entry name" value="Hotdog Thioesterase"/>
    <property type="match status" value="1"/>
</dbReference>
<reference evidence="2 3" key="1">
    <citation type="submission" date="2019-06" db="EMBL/GenBank/DDBJ databases">
        <title>Genome organization and adaptive potential of archetypical organophosphate degarding Sphingobium fuliginis ATCC 27551.</title>
        <authorList>
            <person name="Sarwar A."/>
            <person name="Parthasarathy S."/>
            <person name="Singh C."/>
            <person name="Siddavattam D."/>
        </authorList>
    </citation>
    <scope>NUCLEOTIDE SEQUENCE [LARGE SCALE GENOMIC DNA]</scope>
    <source>
        <strain evidence="2 3">ATCC 27551</strain>
    </source>
</reference>
<dbReference type="SUPFAM" id="SSF54637">
    <property type="entry name" value="Thioesterase/thiol ester dehydrase-isomerase"/>
    <property type="match status" value="1"/>
</dbReference>